<dbReference type="GO" id="GO:0005524">
    <property type="term" value="F:ATP binding"/>
    <property type="evidence" value="ECO:0007669"/>
    <property type="project" value="UniProtKB-KW"/>
</dbReference>
<evidence type="ECO:0000313" key="4">
    <source>
        <dbReference type="EMBL" id="RKN19371.1"/>
    </source>
</evidence>
<feature type="transmembrane region" description="Helical" evidence="2">
    <location>
        <begin position="152"/>
        <end position="173"/>
    </location>
</feature>
<keyword evidence="3" id="KW-0547">Nucleotide-binding</keyword>
<proteinExistence type="predicted"/>
<keyword evidence="2" id="KW-1133">Transmembrane helix</keyword>
<dbReference type="SUPFAM" id="SSF52540">
    <property type="entry name" value="P-loop containing nucleoside triphosphate hydrolases"/>
    <property type="match status" value="1"/>
</dbReference>
<evidence type="ECO:0000313" key="3">
    <source>
        <dbReference type="EMBL" id="RKN06745.1"/>
    </source>
</evidence>
<reference evidence="5 6" key="1">
    <citation type="submission" date="2018-09" db="EMBL/GenBank/DDBJ databases">
        <title>Streptomyces sp. nov. DS1-2, an endophytic actinomycete isolated from roots of Dendrobium scabrilingue.</title>
        <authorList>
            <person name="Kuncharoen N."/>
            <person name="Kudo T."/>
            <person name="Ohkuma M."/>
            <person name="Yuki M."/>
            <person name="Tanasupawat S."/>
        </authorList>
    </citation>
    <scope>NUCLEOTIDE SEQUENCE [LARGE SCALE GENOMIC DNA]</scope>
    <source>
        <strain evidence="3 6">AZ1-7</strain>
        <strain evidence="4 5">DS1-2</strain>
    </source>
</reference>
<feature type="region of interest" description="Disordered" evidence="1">
    <location>
        <begin position="1"/>
        <end position="30"/>
    </location>
</feature>
<accession>A0A3A9W0I8</accession>
<dbReference type="Proteomes" id="UP000268652">
    <property type="component" value="Unassembled WGS sequence"/>
</dbReference>
<sequence>MVRWMRTPRPAARPGVWRPGHVPKPPEDPSRLGDRELLGSALLALICGWTLYSLCLTYLDFYAWPAIWVTPQHWRVAPEHLPENATADDVLVAWQTTMQIYDILFALALICVFGRLGHGPEVWRRYAPAPMRRAWSAVASPFGWVATYRRQLLAVLIGGVIWMACFTGNWMLWLEPLFLVVPDTWWEDGDTLTYRVAYNIYYALFTLLLLVGVWSLGDLRAIPRRIRFGVRPGERRDPRAGAPGVTGTEIVPRAGLTEWAALRRAGAQGAADRLADDARSGAMSDLDYARIEHAWQAVRARPTELPAFAAAAEAQGAGAFPHASGHRDLTVRTARHDLLTRQVRIGHAPDEERNPYDYRGEDVALDPAVLGTSLLAVGPPGSGKTGRVIRPVTEALCLQALANQATVVAVGSASSSLGPDDAFDVILRVGDPASAYRLDLWGGATDIDGAAALLAEALVGGSRVEPRDAAAVLSQLIGPYYAAFGRLPGLAELRAMLDGAPALLRTLHERLDHAPDQRRDLEARRRQAQRPDDLGPHLADWLALVDRAGLSPHAAPGARGPEVFSLSALTRPLRVRIDLPARGHAEAGRIITRLILAQFTAAVTARPDRSLFACLVLDDATAAITRGTVRGLTQLRPANGGVVLALRTLDDVPADLRAGLLGAVGCRMAFSGVTTWDAEHFARAWGTEWREDVETTRTPDRAGGGLRRLVRGVRKLATGRDTTVDAVTVRRVERERWSASELAHRVPPRHAVISLTTVSGEPGPPTLVRLG</sequence>
<dbReference type="InterPro" id="IPR027417">
    <property type="entry name" value="P-loop_NTPase"/>
</dbReference>
<keyword evidence="2" id="KW-0812">Transmembrane</keyword>
<dbReference type="AlphaFoldDB" id="A0A3A9W0I8"/>
<comment type="caution">
    <text evidence="3">The sequence shown here is derived from an EMBL/GenBank/DDBJ whole genome shotgun (WGS) entry which is preliminary data.</text>
</comment>
<keyword evidence="2" id="KW-0472">Membrane</keyword>
<dbReference type="Gene3D" id="3.40.50.300">
    <property type="entry name" value="P-loop containing nucleotide triphosphate hydrolases"/>
    <property type="match status" value="1"/>
</dbReference>
<keyword evidence="5" id="KW-1185">Reference proteome</keyword>
<name>A0A3A9W0I8_9ACTN</name>
<keyword evidence="3" id="KW-0067">ATP-binding</keyword>
<dbReference type="OrthoDB" id="3799538at2"/>
<feature type="transmembrane region" description="Helical" evidence="2">
    <location>
        <begin position="37"/>
        <end position="59"/>
    </location>
</feature>
<evidence type="ECO:0000313" key="5">
    <source>
        <dbReference type="Proteomes" id="UP000268652"/>
    </source>
</evidence>
<gene>
    <name evidence="4" type="ORF">D7318_20940</name>
    <name evidence="3" type="ORF">D7319_21475</name>
</gene>
<evidence type="ECO:0000256" key="1">
    <source>
        <dbReference type="SAM" id="MobiDB-lite"/>
    </source>
</evidence>
<evidence type="ECO:0000313" key="6">
    <source>
        <dbReference type="Proteomes" id="UP000275024"/>
    </source>
</evidence>
<evidence type="ECO:0000256" key="2">
    <source>
        <dbReference type="SAM" id="Phobius"/>
    </source>
</evidence>
<protein>
    <submittedName>
        <fullName evidence="3">ATP-binding protein</fullName>
    </submittedName>
</protein>
<dbReference type="EMBL" id="RBDX01000019">
    <property type="protein sequence ID" value="RKN06745.1"/>
    <property type="molecule type" value="Genomic_DNA"/>
</dbReference>
<dbReference type="EMBL" id="RBDY01000017">
    <property type="protein sequence ID" value="RKN19371.1"/>
    <property type="molecule type" value="Genomic_DNA"/>
</dbReference>
<feature type="transmembrane region" description="Helical" evidence="2">
    <location>
        <begin position="98"/>
        <end position="116"/>
    </location>
</feature>
<dbReference type="Proteomes" id="UP000275024">
    <property type="component" value="Unassembled WGS sequence"/>
</dbReference>
<organism evidence="3 6">
    <name type="scientific">Streptomyces radicis</name>
    <dbReference type="NCBI Taxonomy" id="1750517"/>
    <lineage>
        <taxon>Bacteria</taxon>
        <taxon>Bacillati</taxon>
        <taxon>Actinomycetota</taxon>
        <taxon>Actinomycetes</taxon>
        <taxon>Kitasatosporales</taxon>
        <taxon>Streptomycetaceae</taxon>
        <taxon>Streptomyces</taxon>
    </lineage>
</organism>
<feature type="transmembrane region" description="Helical" evidence="2">
    <location>
        <begin position="200"/>
        <end position="217"/>
    </location>
</feature>